<dbReference type="eggNOG" id="KOG4698">
    <property type="taxonomic scope" value="Eukaryota"/>
</dbReference>
<accession>T1IPE3</accession>
<dbReference type="HOGENOM" id="CLU_835019_0_0_1"/>
<feature type="chain" id="PRO_5004579395" evidence="1">
    <location>
        <begin position="18"/>
        <end position="333"/>
    </location>
</feature>
<dbReference type="Proteomes" id="UP000014500">
    <property type="component" value="Unassembled WGS sequence"/>
</dbReference>
<evidence type="ECO:0000256" key="1">
    <source>
        <dbReference type="SAM" id="SignalP"/>
    </source>
</evidence>
<reference evidence="2" key="2">
    <citation type="submission" date="2015-02" db="UniProtKB">
        <authorList>
            <consortium name="EnsemblMetazoa"/>
        </authorList>
    </citation>
    <scope>IDENTIFICATION</scope>
</reference>
<reference evidence="3" key="1">
    <citation type="submission" date="2011-05" db="EMBL/GenBank/DDBJ databases">
        <authorList>
            <person name="Richards S.R."/>
            <person name="Qu J."/>
            <person name="Jiang H."/>
            <person name="Jhangiani S.N."/>
            <person name="Agravi P."/>
            <person name="Goodspeed R."/>
            <person name="Gross S."/>
            <person name="Mandapat C."/>
            <person name="Jackson L."/>
            <person name="Mathew T."/>
            <person name="Pu L."/>
            <person name="Thornton R."/>
            <person name="Saada N."/>
            <person name="Wilczek-Boney K.B."/>
            <person name="Lee S."/>
            <person name="Kovar C."/>
            <person name="Wu Y."/>
            <person name="Scherer S.E."/>
            <person name="Worley K.C."/>
            <person name="Muzny D.M."/>
            <person name="Gibbs R."/>
        </authorList>
    </citation>
    <scope>NUCLEOTIDE SEQUENCE</scope>
    <source>
        <strain evidence="3">Brora</strain>
    </source>
</reference>
<sequence>MITTLFSLSILMSTTFCSNSILWRTQFNSSRSLINSKTPTHCLLTNTYLRTSSETFYVGLDNVQFLDVCSDVRDKWSFQLKNRDNKSGEFSCDQVFQRGYVFTLDSFRVDILVSLFVALRSSKESSKTVVFMPSVRKDWATDLFLDDDSWWMHFLKIIVEPYKILPFDTRLAAMQKTMCFKQLVSEVPKVNFTRDLVHGFVALVKQYLHINQTSHSDSNLVIISSNVPVSLVQEARIVTPVQLMDVQKMTFEDQVNLIQNAVIFVGSELDLNIALFLPPKSIFLRIVSQTSKNSSLSDLLRKRGPNIEWRLEENKSQEFGEVLTKIQRHCKID</sequence>
<feature type="signal peptide" evidence="1">
    <location>
        <begin position="1"/>
        <end position="17"/>
    </location>
</feature>
<dbReference type="STRING" id="126957.T1IPE3"/>
<protein>
    <submittedName>
        <fullName evidence="2">Uncharacterized protein</fullName>
    </submittedName>
</protein>
<proteinExistence type="predicted"/>
<keyword evidence="1" id="KW-0732">Signal</keyword>
<dbReference type="PhylomeDB" id="T1IPE3"/>
<dbReference type="EnsemblMetazoa" id="SMAR002894-RA">
    <property type="protein sequence ID" value="SMAR002894-PA"/>
    <property type="gene ID" value="SMAR002894"/>
</dbReference>
<dbReference type="EMBL" id="JH431258">
    <property type="status" value="NOT_ANNOTATED_CDS"/>
    <property type="molecule type" value="Genomic_DNA"/>
</dbReference>
<name>T1IPE3_STRMM</name>
<evidence type="ECO:0000313" key="3">
    <source>
        <dbReference type="Proteomes" id="UP000014500"/>
    </source>
</evidence>
<keyword evidence="3" id="KW-1185">Reference proteome</keyword>
<evidence type="ECO:0000313" key="2">
    <source>
        <dbReference type="EnsemblMetazoa" id="SMAR002894-PA"/>
    </source>
</evidence>
<dbReference type="OMA" id="FHLHYDM"/>
<dbReference type="AlphaFoldDB" id="T1IPE3"/>
<organism evidence="2 3">
    <name type="scientific">Strigamia maritima</name>
    <name type="common">European centipede</name>
    <name type="synonym">Geophilus maritimus</name>
    <dbReference type="NCBI Taxonomy" id="126957"/>
    <lineage>
        <taxon>Eukaryota</taxon>
        <taxon>Metazoa</taxon>
        <taxon>Ecdysozoa</taxon>
        <taxon>Arthropoda</taxon>
        <taxon>Myriapoda</taxon>
        <taxon>Chilopoda</taxon>
        <taxon>Pleurostigmophora</taxon>
        <taxon>Geophilomorpha</taxon>
        <taxon>Linotaeniidae</taxon>
        <taxon>Strigamia</taxon>
    </lineage>
</organism>